<protein>
    <submittedName>
        <fullName evidence="2">UDP-N-acetylglucosamine 2-epimerase/UDP-hydrolysing UDP-N-acetyl-D-glucosamine 2-epimerase,TIGR03568</fullName>
    </submittedName>
</protein>
<dbReference type="GO" id="GO:0004553">
    <property type="term" value="F:hydrolase activity, hydrolyzing O-glycosyl compounds"/>
    <property type="evidence" value="ECO:0007669"/>
    <property type="project" value="InterPro"/>
</dbReference>
<dbReference type="InterPro" id="IPR020004">
    <property type="entry name" value="UDP-GlcNAc_Epase"/>
</dbReference>
<dbReference type="Gene3D" id="3.40.50.2000">
    <property type="entry name" value="Glycogen Phosphorylase B"/>
    <property type="match status" value="2"/>
</dbReference>
<name>A0A3D9RYJ1_9BACL</name>
<dbReference type="Proteomes" id="UP000256304">
    <property type="component" value="Unassembled WGS sequence"/>
</dbReference>
<feature type="domain" description="UDP-N-acetylglucosamine 2-epimerase" evidence="1">
    <location>
        <begin position="25"/>
        <end position="372"/>
    </location>
</feature>
<dbReference type="SUPFAM" id="SSF53756">
    <property type="entry name" value="UDP-Glycosyltransferase/glycogen phosphorylase"/>
    <property type="match status" value="1"/>
</dbReference>
<dbReference type="GO" id="GO:0006047">
    <property type="term" value="P:UDP-N-acetylglucosamine metabolic process"/>
    <property type="evidence" value="ECO:0007669"/>
    <property type="project" value="InterPro"/>
</dbReference>
<gene>
    <name evidence="2" type="ORF">A8990_11442</name>
</gene>
<sequence>MSQIRKVLALTGIRSEYDLLFPLLKRLNAAEDFELGIVVSGAHLTPLHHYSVHQIEQDGFHIVAKIESFIWSDSVSAKVKSIGLIIQGLASVLAEEKPDLMIVLGDREEVLAGSMAATYMGVPIVHIAGGDQTDPSEGDVDEEVRHAASKLSHVHLTMHPAHSERLMNLGEEAWRVHTVGNGGIDRLASENGISLEQLAELLGPDVKGQYVIFIYHPLSSAIDMASKEVEIALEALSELNVPVFIGAPNSDPGFTKVLDVLDKFASKPGFHLYRNLPRAAFLTLLKNASCIVGNSSLGILEAPYLGLPAVNVGERQRGRISGRNVQFVNASFNEIKAAVQKALFDKGFSEQAIEDRYVYGDGQMADKSIEILRSLPEKTRLLAKKHIFHA</sequence>
<dbReference type="PANTHER" id="PTHR43174:SF3">
    <property type="entry name" value="UDP-N-ACETYLGLUCOSAMINE 2-EPIMERASE"/>
    <property type="match status" value="1"/>
</dbReference>
<organism evidence="2 3">
    <name type="scientific">Paenibacillus taihuensis</name>
    <dbReference type="NCBI Taxonomy" id="1156355"/>
    <lineage>
        <taxon>Bacteria</taxon>
        <taxon>Bacillati</taxon>
        <taxon>Bacillota</taxon>
        <taxon>Bacilli</taxon>
        <taxon>Bacillales</taxon>
        <taxon>Paenibacillaceae</taxon>
        <taxon>Paenibacillus</taxon>
    </lineage>
</organism>
<keyword evidence="3" id="KW-1185">Reference proteome</keyword>
<dbReference type="InterPro" id="IPR003331">
    <property type="entry name" value="UDP_GlcNAc_Epimerase_2_dom"/>
</dbReference>
<comment type="caution">
    <text evidence="2">The sequence shown here is derived from an EMBL/GenBank/DDBJ whole genome shotgun (WGS) entry which is preliminary data.</text>
</comment>
<evidence type="ECO:0000313" key="3">
    <source>
        <dbReference type="Proteomes" id="UP000256304"/>
    </source>
</evidence>
<evidence type="ECO:0000313" key="2">
    <source>
        <dbReference type="EMBL" id="REE84508.1"/>
    </source>
</evidence>
<accession>A0A3D9RYJ1</accession>
<dbReference type="InterPro" id="IPR029767">
    <property type="entry name" value="WecB-like"/>
</dbReference>
<dbReference type="Pfam" id="PF02350">
    <property type="entry name" value="Epimerase_2"/>
    <property type="match status" value="1"/>
</dbReference>
<dbReference type="PANTHER" id="PTHR43174">
    <property type="entry name" value="UDP-N-ACETYLGLUCOSAMINE 2-EPIMERASE"/>
    <property type="match status" value="1"/>
</dbReference>
<reference evidence="2 3" key="1">
    <citation type="submission" date="2018-08" db="EMBL/GenBank/DDBJ databases">
        <title>Genomic Encyclopedia of Type Strains, Phase III (KMG-III): the genomes of soil and plant-associated and newly described type strains.</title>
        <authorList>
            <person name="Whitman W."/>
        </authorList>
    </citation>
    <scope>NUCLEOTIDE SEQUENCE [LARGE SCALE GENOMIC DNA]</scope>
    <source>
        <strain evidence="2 3">CGMCC 1.10966</strain>
    </source>
</reference>
<dbReference type="AlphaFoldDB" id="A0A3D9RYJ1"/>
<evidence type="ECO:0000259" key="1">
    <source>
        <dbReference type="Pfam" id="PF02350"/>
    </source>
</evidence>
<dbReference type="EMBL" id="QTTN01000014">
    <property type="protein sequence ID" value="REE84508.1"/>
    <property type="molecule type" value="Genomic_DNA"/>
</dbReference>
<dbReference type="RefSeq" id="WP_116189553.1">
    <property type="nucleotide sequence ID" value="NZ_QTTN01000014.1"/>
</dbReference>
<dbReference type="NCBIfam" id="TIGR03568">
    <property type="entry name" value="NeuC_NnaA"/>
    <property type="match status" value="1"/>
</dbReference>
<proteinExistence type="predicted"/>
<dbReference type="OrthoDB" id="9803238at2"/>